<keyword evidence="3" id="KW-0862">Zinc</keyword>
<dbReference type="Proteomes" id="UP000494160">
    <property type="component" value="Unassembled WGS sequence"/>
</dbReference>
<dbReference type="GO" id="GO:0006888">
    <property type="term" value="P:endoplasmic reticulum to Golgi vesicle-mediated transport"/>
    <property type="evidence" value="ECO:0007669"/>
    <property type="project" value="InterPro"/>
</dbReference>
<dbReference type="EMBL" id="BLAP01000024">
    <property type="protein sequence ID" value="GET11910.1"/>
    <property type="molecule type" value="Genomic_DNA"/>
</dbReference>
<dbReference type="InterPro" id="IPR019761">
    <property type="entry name" value="DNA-dir_RNA_pol-M_15_CS"/>
</dbReference>
<evidence type="ECO:0000256" key="3">
    <source>
        <dbReference type="ARBA" id="ARBA00022833"/>
    </source>
</evidence>
<reference evidence="5" key="1">
    <citation type="submission" date="2019-10" db="EMBL/GenBank/DDBJ databases">
        <title>Lactobacillus agilis SN811 Whole Genome Sequencing Project.</title>
        <authorList>
            <person name="Suzuki S."/>
            <person name="Endo A."/>
            <person name="Maeno S."/>
            <person name="Shiwa Y."/>
            <person name="Matsutani M."/>
            <person name="Kajikawa A."/>
        </authorList>
    </citation>
    <scope>NUCLEOTIDE SEQUENCE</scope>
    <source>
        <strain evidence="5">SN811</strain>
    </source>
</reference>
<accession>A0A6F9Y3K8</accession>
<dbReference type="PROSITE" id="PS01030">
    <property type="entry name" value="RNA_POL_M_15KD"/>
    <property type="match status" value="1"/>
</dbReference>
<dbReference type="GO" id="GO:0006886">
    <property type="term" value="P:intracellular protein transport"/>
    <property type="evidence" value="ECO:0007669"/>
    <property type="project" value="InterPro"/>
</dbReference>
<sequence>MDEYFCPKCGAILNDQYGFNPNGGTWRCTECGELLMDDDVYDGRV</sequence>
<organism evidence="5">
    <name type="scientific">Ligilactobacillus agilis</name>
    <dbReference type="NCBI Taxonomy" id="1601"/>
    <lineage>
        <taxon>Bacteria</taxon>
        <taxon>Bacillati</taxon>
        <taxon>Bacillota</taxon>
        <taxon>Bacilli</taxon>
        <taxon>Lactobacillales</taxon>
        <taxon>Lactobacillaceae</taxon>
        <taxon>Ligilactobacillus</taxon>
    </lineage>
</organism>
<dbReference type="GO" id="GO:0008270">
    <property type="term" value="F:zinc ion binding"/>
    <property type="evidence" value="ECO:0007669"/>
    <property type="project" value="InterPro"/>
</dbReference>
<dbReference type="GO" id="GO:0030127">
    <property type="term" value="C:COPII vesicle coat"/>
    <property type="evidence" value="ECO:0007669"/>
    <property type="project" value="InterPro"/>
</dbReference>
<evidence type="ECO:0000256" key="1">
    <source>
        <dbReference type="ARBA" id="ARBA00008925"/>
    </source>
</evidence>
<dbReference type="InterPro" id="IPR036174">
    <property type="entry name" value="Znf_Sec23_Sec24_sf"/>
</dbReference>
<keyword evidence="2" id="KW-0479">Metal-binding</keyword>
<comment type="caution">
    <text evidence="5">The sequence shown here is derived from an EMBL/GenBank/DDBJ whole genome shotgun (WGS) entry which is preliminary data.</text>
</comment>
<evidence type="ECO:0000313" key="5">
    <source>
        <dbReference type="EMBL" id="GET11910.1"/>
    </source>
</evidence>
<evidence type="ECO:0008006" key="6">
    <source>
        <dbReference type="Google" id="ProtNLM"/>
    </source>
</evidence>
<gene>
    <name evidence="5" type="ORF">SN811_04100</name>
</gene>
<proteinExistence type="inferred from homology"/>
<evidence type="ECO:0000256" key="4">
    <source>
        <dbReference type="ARBA" id="ARBA00023163"/>
    </source>
</evidence>
<dbReference type="AlphaFoldDB" id="A0A6F9Y3K8"/>
<comment type="similarity">
    <text evidence="1">Belongs to the archaeal RpoM/eukaryotic RPA12/RPB9/RPC11 RNA polymerase family.</text>
</comment>
<evidence type="ECO:0000256" key="2">
    <source>
        <dbReference type="ARBA" id="ARBA00022723"/>
    </source>
</evidence>
<keyword evidence="4" id="KW-0804">Transcription</keyword>
<name>A0A6F9Y3K8_9LACO</name>
<dbReference type="Gene3D" id="2.20.28.30">
    <property type="entry name" value="RNA polymerase ii, chain L"/>
    <property type="match status" value="1"/>
</dbReference>
<protein>
    <recommendedName>
        <fullName evidence="6">TFIIB-type domain-containing protein</fullName>
    </recommendedName>
</protein>
<dbReference type="SUPFAM" id="SSF82919">
    <property type="entry name" value="Zn-finger domain of Sec23/24"/>
    <property type="match status" value="1"/>
</dbReference>